<sequence>MLGTSTGPSKFPQRLFAVQTSRRSQQASPRPMSSARARASGPPRSPDQVRFFTQFYHQLKGLCYAPAGGLLLLGVLGGLLVRPQMLIHGAPLGALALLVLTSPWIWYMHRRYESAYGRVRGREGHGSSLGDVLSAWTFVPLLTGALCWIALVTFYIPQHTPLGDNHFLVFFPGWMLIVASLLAPLPGLRWTYAATGILLFLVTLLPLVTPNMVLVQAVNYGLLGAVILGVGLYNHRLLVGTLGPMDDTEVSADA</sequence>
<name>D5H7Y0_SALRM</name>
<dbReference type="EMBL" id="FP565814">
    <property type="protein sequence ID" value="CBH24135.1"/>
    <property type="molecule type" value="Genomic_DNA"/>
</dbReference>
<dbReference type="AlphaFoldDB" id="D5H7Y0"/>
<feature type="transmembrane region" description="Helical" evidence="2">
    <location>
        <begin position="167"/>
        <end position="183"/>
    </location>
</feature>
<feature type="transmembrane region" description="Helical" evidence="2">
    <location>
        <begin position="129"/>
        <end position="155"/>
    </location>
</feature>
<protein>
    <submittedName>
        <fullName evidence="3">Uncharacterized protein</fullName>
    </submittedName>
</protein>
<evidence type="ECO:0000313" key="3">
    <source>
        <dbReference type="EMBL" id="CBH24135.1"/>
    </source>
</evidence>
<keyword evidence="2" id="KW-1133">Transmembrane helix</keyword>
<feature type="transmembrane region" description="Helical" evidence="2">
    <location>
        <begin position="87"/>
        <end position="108"/>
    </location>
</feature>
<reference evidence="4" key="2">
    <citation type="submission" date="2010-04" db="EMBL/GenBank/DDBJ databases">
        <title>Genome sequence of Salinibacter ruber M8.</title>
        <authorList>
            <consortium name="Genoscope"/>
        </authorList>
    </citation>
    <scope>NUCLEOTIDE SEQUENCE [LARGE SCALE GENOMIC DNA]</scope>
    <source>
        <strain evidence="4">M8</strain>
    </source>
</reference>
<keyword evidence="2" id="KW-0812">Transmembrane</keyword>
<evidence type="ECO:0000256" key="2">
    <source>
        <dbReference type="SAM" id="Phobius"/>
    </source>
</evidence>
<reference evidence="3 4" key="1">
    <citation type="journal article" date="2010" name="ISME J.">
        <title>Fine-scale evolution: genomic, phenotypic and ecological differentiation in two coexisting Salinibacter ruber strains.</title>
        <authorList>
            <person name="Pena A."/>
            <person name="Teeling H."/>
            <person name="Huerta-Cepas J."/>
            <person name="Santos F."/>
            <person name="Yarza P."/>
            <person name="Brito-Echeverria J."/>
            <person name="Lucio M."/>
            <person name="Schmitt-Kopplin P."/>
            <person name="Meseguer I."/>
            <person name="Schenowitz C."/>
            <person name="Dossat C."/>
            <person name="Barbe V."/>
            <person name="Dopazo J."/>
            <person name="Rossello-Mora R."/>
            <person name="Schuler M."/>
            <person name="Glockner F.O."/>
            <person name="Amann R."/>
            <person name="Gabaldon T."/>
            <person name="Anton J."/>
        </authorList>
    </citation>
    <scope>NUCLEOTIDE SEQUENCE [LARGE SCALE GENOMIC DNA]</scope>
    <source>
        <strain evidence="3 4">M8</strain>
    </source>
</reference>
<feature type="transmembrane region" description="Helical" evidence="2">
    <location>
        <begin position="214"/>
        <end position="233"/>
    </location>
</feature>
<dbReference type="KEGG" id="srm:SRM_01214"/>
<evidence type="ECO:0000256" key="1">
    <source>
        <dbReference type="SAM" id="MobiDB-lite"/>
    </source>
</evidence>
<dbReference type="HOGENOM" id="CLU_1093680_0_0_10"/>
<dbReference type="PATRIC" id="fig|761659.10.peg.1341"/>
<keyword evidence="2" id="KW-0472">Membrane</keyword>
<organism evidence="3 4">
    <name type="scientific">Salinibacter ruber (strain M8)</name>
    <dbReference type="NCBI Taxonomy" id="761659"/>
    <lineage>
        <taxon>Bacteria</taxon>
        <taxon>Pseudomonadati</taxon>
        <taxon>Rhodothermota</taxon>
        <taxon>Rhodothermia</taxon>
        <taxon>Rhodothermales</taxon>
        <taxon>Salinibacteraceae</taxon>
        <taxon>Salinibacter</taxon>
    </lineage>
</organism>
<feature type="region of interest" description="Disordered" evidence="1">
    <location>
        <begin position="1"/>
        <end position="45"/>
    </location>
</feature>
<accession>D5H7Y0</accession>
<feature type="transmembrane region" description="Helical" evidence="2">
    <location>
        <begin position="62"/>
        <end position="81"/>
    </location>
</feature>
<evidence type="ECO:0000313" key="4">
    <source>
        <dbReference type="Proteomes" id="UP000000933"/>
    </source>
</evidence>
<dbReference type="Proteomes" id="UP000000933">
    <property type="component" value="Chromosome"/>
</dbReference>
<feature type="transmembrane region" description="Helical" evidence="2">
    <location>
        <begin position="190"/>
        <end position="208"/>
    </location>
</feature>
<feature type="compositionally biased region" description="Polar residues" evidence="1">
    <location>
        <begin position="18"/>
        <end position="28"/>
    </location>
</feature>
<proteinExistence type="predicted"/>
<gene>
    <name evidence="3" type="ordered locus">SRM_01214</name>
</gene>